<reference evidence="2 3" key="1">
    <citation type="journal article" date="2016" name="Proc. Natl. Acad. Sci. U.S.A.">
        <title>Comparative genomics of biotechnologically important yeasts.</title>
        <authorList>
            <person name="Riley R."/>
            <person name="Haridas S."/>
            <person name="Wolfe K.H."/>
            <person name="Lopes M.R."/>
            <person name="Hittinger C.T."/>
            <person name="Goeker M."/>
            <person name="Salamov A.A."/>
            <person name="Wisecaver J.H."/>
            <person name="Long T.M."/>
            <person name="Calvey C.H."/>
            <person name="Aerts A.L."/>
            <person name="Barry K.W."/>
            <person name="Choi C."/>
            <person name="Clum A."/>
            <person name="Coughlan A.Y."/>
            <person name="Deshpande S."/>
            <person name="Douglass A.P."/>
            <person name="Hanson S.J."/>
            <person name="Klenk H.-P."/>
            <person name="LaButti K.M."/>
            <person name="Lapidus A."/>
            <person name="Lindquist E.A."/>
            <person name="Lipzen A.M."/>
            <person name="Meier-Kolthoff J.P."/>
            <person name="Ohm R.A."/>
            <person name="Otillar R.P."/>
            <person name="Pangilinan J.L."/>
            <person name="Peng Y."/>
            <person name="Rokas A."/>
            <person name="Rosa C.A."/>
            <person name="Scheuner C."/>
            <person name="Sibirny A.A."/>
            <person name="Slot J.C."/>
            <person name="Stielow J.B."/>
            <person name="Sun H."/>
            <person name="Kurtzman C.P."/>
            <person name="Blackwell M."/>
            <person name="Grigoriev I.V."/>
            <person name="Jeffries T.W."/>
        </authorList>
    </citation>
    <scope>NUCLEOTIDE SEQUENCE [LARGE SCALE GENOMIC DNA]</scope>
    <source>
        <strain evidence="2 3">NRRL Y-11557</strain>
    </source>
</reference>
<feature type="compositionally biased region" description="Polar residues" evidence="1">
    <location>
        <begin position="139"/>
        <end position="157"/>
    </location>
</feature>
<proteinExistence type="predicted"/>
<feature type="compositionally biased region" description="Polar residues" evidence="1">
    <location>
        <begin position="376"/>
        <end position="410"/>
    </location>
</feature>
<evidence type="ECO:0000313" key="3">
    <source>
        <dbReference type="Proteomes" id="UP000094385"/>
    </source>
</evidence>
<sequence length="660" mass="72120">MAEQWRHLQYIEQHISHANVIPQLQSLLTSQQGIIVRVPDTGAKLRVLLEPAITCNSYIRKDVYEKHFLKSDDRVDFKREMLDPPARQPLLTSLNRTYRTSSAKIDMSASLLDVPVLPVLIQEAQAAVMKEEMLKTDDQASPSLATTSDKSSISNTAGRTSVVANAEAHSKQSQLRKTTIPLNSWARIASGSFPDAKYPNSPSNAAVSEKSRSEYSENNSIKGNKENAETIEQNDTKQEPQSSRNLRTMPISYASIASASADMPVSNDQERDSQSGARKLTTFILSKSAGKSLDNWRGVGSVADGYPVTESIVSNQCLDAHVDGESDGFNTANMSASSISWFDDDDDEIPSFESTLPAINTKLDHGNMSKAEINKTDGSNEANLTGITDNANGVSDESNTTKELTPTTHGPYQKHNVGFKDEENMILNSAGVVALSRESSSDKNNESTTHLEEIEILKASSGSPITVEVTEIVMDSTEFSPTTAIDAIEGTKGNNTQLCNEIDLVERQITEAKTAEVISKQTSGSGDFTGSALQGGVLLDLPNLSTDSGTQQSESTDNNVQEMRGTVADIWESPSINLALPRNVFLKVLIESLPLTLSCCVVSELFPYRNDSAGFDIVMGARAFDYLPYIWVKHDPLKGFTVTQFHNRFQTAQWTDSIIR</sequence>
<name>A0A1E3Q2Z7_LIPST</name>
<feature type="region of interest" description="Disordered" evidence="1">
    <location>
        <begin position="373"/>
        <end position="413"/>
    </location>
</feature>
<evidence type="ECO:0000313" key="2">
    <source>
        <dbReference type="EMBL" id="ODQ72021.1"/>
    </source>
</evidence>
<dbReference type="Proteomes" id="UP000094385">
    <property type="component" value="Unassembled WGS sequence"/>
</dbReference>
<organism evidence="2 3">
    <name type="scientific">Lipomyces starkeyi NRRL Y-11557</name>
    <dbReference type="NCBI Taxonomy" id="675824"/>
    <lineage>
        <taxon>Eukaryota</taxon>
        <taxon>Fungi</taxon>
        <taxon>Dikarya</taxon>
        <taxon>Ascomycota</taxon>
        <taxon>Saccharomycotina</taxon>
        <taxon>Lipomycetes</taxon>
        <taxon>Lipomycetales</taxon>
        <taxon>Lipomycetaceae</taxon>
        <taxon>Lipomyces</taxon>
    </lineage>
</organism>
<feature type="region of interest" description="Disordered" evidence="1">
    <location>
        <begin position="133"/>
        <end position="157"/>
    </location>
</feature>
<dbReference type="OrthoDB" id="10379836at2759"/>
<protein>
    <submittedName>
        <fullName evidence="2">Uncharacterized protein</fullName>
    </submittedName>
</protein>
<feature type="compositionally biased region" description="Basic and acidic residues" evidence="1">
    <location>
        <begin position="223"/>
        <end position="238"/>
    </location>
</feature>
<feature type="region of interest" description="Disordered" evidence="1">
    <location>
        <begin position="191"/>
        <end position="246"/>
    </location>
</feature>
<dbReference type="AlphaFoldDB" id="A0A1E3Q2Z7"/>
<keyword evidence="3" id="KW-1185">Reference proteome</keyword>
<dbReference type="EMBL" id="KV454296">
    <property type="protein sequence ID" value="ODQ72021.1"/>
    <property type="molecule type" value="Genomic_DNA"/>
</dbReference>
<evidence type="ECO:0000256" key="1">
    <source>
        <dbReference type="SAM" id="MobiDB-lite"/>
    </source>
</evidence>
<gene>
    <name evidence="2" type="ORF">LIPSTDRAFT_314955</name>
</gene>
<accession>A0A1E3Q2Z7</accession>